<gene>
    <name evidence="2" type="ORF">LCGC14_2744340</name>
</gene>
<comment type="caution">
    <text evidence="2">The sequence shown here is derived from an EMBL/GenBank/DDBJ whole genome shotgun (WGS) entry which is preliminary data.</text>
</comment>
<proteinExistence type="predicted"/>
<feature type="compositionally biased region" description="Basic and acidic residues" evidence="1">
    <location>
        <begin position="188"/>
        <end position="209"/>
    </location>
</feature>
<evidence type="ECO:0000313" key="2">
    <source>
        <dbReference type="EMBL" id="KKK88323.1"/>
    </source>
</evidence>
<dbReference type="AlphaFoldDB" id="A0A0F8Z3M3"/>
<feature type="region of interest" description="Disordered" evidence="1">
    <location>
        <begin position="185"/>
        <end position="209"/>
    </location>
</feature>
<feature type="non-terminal residue" evidence="2">
    <location>
        <position position="248"/>
    </location>
</feature>
<name>A0A0F8Z3M3_9ZZZZ</name>
<dbReference type="EMBL" id="LAZR01050005">
    <property type="protein sequence ID" value="KKK88323.1"/>
    <property type="molecule type" value="Genomic_DNA"/>
</dbReference>
<accession>A0A0F8Z3M3</accession>
<organism evidence="2">
    <name type="scientific">marine sediment metagenome</name>
    <dbReference type="NCBI Taxonomy" id="412755"/>
    <lineage>
        <taxon>unclassified sequences</taxon>
        <taxon>metagenomes</taxon>
        <taxon>ecological metagenomes</taxon>
    </lineage>
</organism>
<reference evidence="2" key="1">
    <citation type="journal article" date="2015" name="Nature">
        <title>Complex archaea that bridge the gap between prokaryotes and eukaryotes.</title>
        <authorList>
            <person name="Spang A."/>
            <person name="Saw J.H."/>
            <person name="Jorgensen S.L."/>
            <person name="Zaremba-Niedzwiedzka K."/>
            <person name="Martijn J."/>
            <person name="Lind A.E."/>
            <person name="van Eijk R."/>
            <person name="Schleper C."/>
            <person name="Guy L."/>
            <person name="Ettema T.J."/>
        </authorList>
    </citation>
    <scope>NUCLEOTIDE SEQUENCE</scope>
</reference>
<sequence>MANKLTQAEITFLLDEIKSCEERQRRELIERWQYPLLVSYYEGLLRLEPDSQDRNATRKTVSAIINKHFPKTNVLISEIMFQTPDILAEPTKPFVVKGNIELDVEVGAPLMGAALKYGYDKTGSQEENRVALFDMIYAGYCAVEVDQIRRKKNDDNLLNFPTDEEMKDRSTGMIGRVKESVKNLMRPKNAEEAEEKMSKEAPDEKQAKGITDVIEREIIEAVLEESQRCVSVVKECCSPDPDIAHKIR</sequence>
<protein>
    <submittedName>
        <fullName evidence="2">Uncharacterized protein</fullName>
    </submittedName>
</protein>
<evidence type="ECO:0000256" key="1">
    <source>
        <dbReference type="SAM" id="MobiDB-lite"/>
    </source>
</evidence>